<protein>
    <recommendedName>
        <fullName evidence="13">Mitochondrial carrier protein</fullName>
    </recommendedName>
</protein>
<comment type="subcellular location">
    <subcellularLocation>
        <location evidence="1">Mitochondrion membrane</location>
        <topology evidence="1">Multi-pass membrane protein</topology>
    </subcellularLocation>
</comment>
<evidence type="ECO:0000256" key="3">
    <source>
        <dbReference type="ARBA" id="ARBA00022448"/>
    </source>
</evidence>
<keyword evidence="6" id="KW-1133">Transmembrane helix</keyword>
<dbReference type="PANTHER" id="PTHR45624:SF10">
    <property type="entry name" value="SLC (SOLUTE CARRIER) HOMOLOG"/>
    <property type="match status" value="1"/>
</dbReference>
<dbReference type="PRINTS" id="PR00926">
    <property type="entry name" value="MITOCARRIER"/>
</dbReference>
<keyword evidence="5" id="KW-0677">Repeat</keyword>
<dbReference type="GO" id="GO:0031966">
    <property type="term" value="C:mitochondrial membrane"/>
    <property type="evidence" value="ECO:0007669"/>
    <property type="project" value="UniProtKB-SubCell"/>
</dbReference>
<accession>A0ABD3NGX2</accession>
<evidence type="ECO:0000256" key="6">
    <source>
        <dbReference type="ARBA" id="ARBA00022989"/>
    </source>
</evidence>
<evidence type="ECO:0000313" key="11">
    <source>
        <dbReference type="EMBL" id="KAL3775130.1"/>
    </source>
</evidence>
<name>A0ABD3NGX2_9STRA</name>
<keyword evidence="7" id="KW-0496">Mitochondrion</keyword>
<dbReference type="EMBL" id="JALLPJ020001166">
    <property type="protein sequence ID" value="KAL3775130.1"/>
    <property type="molecule type" value="Genomic_DNA"/>
</dbReference>
<dbReference type="InterPro" id="IPR002067">
    <property type="entry name" value="MCP"/>
</dbReference>
<dbReference type="Pfam" id="PF00153">
    <property type="entry name" value="Mito_carr"/>
    <property type="match status" value="3"/>
</dbReference>
<sequence length="325" mass="35415">MEEIIPSLPRQATKALQINPSTSLTPSSPSIETSFAIHELIAGAIAGSAGIFVGHPLDTLKVRMQMLPSTSSTSVSALFFNSQYGSVWKGLLPPVMMAGVLNAQIFFTYGRSTQMINSYFDIRDGEQSLLRDGVCGLFTGLVSAFIMTPTEHVKTRLQTQHKSNVTLSKGLSEVIYRNGLHATHDIYQKTGITGIYRGFAATALRQGPAFAVYFTTYNALKEHASKYDQNNSLITSILAGGVAGSLSWAVTYPVDLIKNRIQAMPLDSKVNHSMVAISRQFVHENGWRALFRGFGLTVIRAFPVNGVIFTTYEFTLEALGSSVTC</sequence>
<dbReference type="AlphaFoldDB" id="A0ABD3NGX2"/>
<evidence type="ECO:0000256" key="7">
    <source>
        <dbReference type="ARBA" id="ARBA00023128"/>
    </source>
</evidence>
<evidence type="ECO:0000313" key="12">
    <source>
        <dbReference type="Proteomes" id="UP001530400"/>
    </source>
</evidence>
<keyword evidence="12" id="KW-1185">Reference proteome</keyword>
<dbReference type="PROSITE" id="PS50920">
    <property type="entry name" value="SOLCAR"/>
    <property type="match status" value="3"/>
</dbReference>
<evidence type="ECO:0000256" key="8">
    <source>
        <dbReference type="ARBA" id="ARBA00023136"/>
    </source>
</evidence>
<organism evidence="11 12">
    <name type="scientific">Cyclotella atomus</name>
    <dbReference type="NCBI Taxonomy" id="382360"/>
    <lineage>
        <taxon>Eukaryota</taxon>
        <taxon>Sar</taxon>
        <taxon>Stramenopiles</taxon>
        <taxon>Ochrophyta</taxon>
        <taxon>Bacillariophyta</taxon>
        <taxon>Coscinodiscophyceae</taxon>
        <taxon>Thalassiosirophycidae</taxon>
        <taxon>Stephanodiscales</taxon>
        <taxon>Stephanodiscaceae</taxon>
        <taxon>Cyclotella</taxon>
    </lineage>
</organism>
<evidence type="ECO:0000256" key="4">
    <source>
        <dbReference type="ARBA" id="ARBA00022692"/>
    </source>
</evidence>
<evidence type="ECO:0008006" key="13">
    <source>
        <dbReference type="Google" id="ProtNLM"/>
    </source>
</evidence>
<dbReference type="SUPFAM" id="SSF103506">
    <property type="entry name" value="Mitochondrial carrier"/>
    <property type="match status" value="1"/>
</dbReference>
<comment type="caution">
    <text evidence="11">The sequence shown here is derived from an EMBL/GenBank/DDBJ whole genome shotgun (WGS) entry which is preliminary data.</text>
</comment>
<evidence type="ECO:0000256" key="9">
    <source>
        <dbReference type="PROSITE-ProRule" id="PRU00282"/>
    </source>
</evidence>
<proteinExistence type="inferred from homology"/>
<feature type="repeat" description="Solcar" evidence="9">
    <location>
        <begin position="34"/>
        <end position="115"/>
    </location>
</feature>
<dbReference type="PANTHER" id="PTHR45624">
    <property type="entry name" value="MITOCHONDRIAL BASIC AMINO ACIDS TRANSPORTER-RELATED"/>
    <property type="match status" value="1"/>
</dbReference>
<dbReference type="InterPro" id="IPR023395">
    <property type="entry name" value="MCP_dom_sf"/>
</dbReference>
<dbReference type="Proteomes" id="UP001530400">
    <property type="component" value="Unassembled WGS sequence"/>
</dbReference>
<evidence type="ECO:0000256" key="5">
    <source>
        <dbReference type="ARBA" id="ARBA00022737"/>
    </source>
</evidence>
<comment type="similarity">
    <text evidence="2 10">Belongs to the mitochondrial carrier (TC 2.A.29) family.</text>
</comment>
<evidence type="ECO:0000256" key="10">
    <source>
        <dbReference type="RuleBase" id="RU000488"/>
    </source>
</evidence>
<keyword evidence="3 10" id="KW-0813">Transport</keyword>
<feature type="repeat" description="Solcar" evidence="9">
    <location>
        <begin position="127"/>
        <end position="223"/>
    </location>
</feature>
<dbReference type="InterPro" id="IPR050567">
    <property type="entry name" value="Mitochondrial_Carrier"/>
</dbReference>
<feature type="repeat" description="Solcar" evidence="9">
    <location>
        <begin position="231"/>
        <end position="318"/>
    </location>
</feature>
<dbReference type="Gene3D" id="1.50.40.10">
    <property type="entry name" value="Mitochondrial carrier domain"/>
    <property type="match status" value="1"/>
</dbReference>
<evidence type="ECO:0000256" key="1">
    <source>
        <dbReference type="ARBA" id="ARBA00004225"/>
    </source>
</evidence>
<keyword evidence="4 9" id="KW-0812">Transmembrane</keyword>
<gene>
    <name evidence="11" type="ORF">ACHAWO_001953</name>
</gene>
<keyword evidence="8 9" id="KW-0472">Membrane</keyword>
<dbReference type="InterPro" id="IPR018108">
    <property type="entry name" value="MCP_transmembrane"/>
</dbReference>
<evidence type="ECO:0000256" key="2">
    <source>
        <dbReference type="ARBA" id="ARBA00006375"/>
    </source>
</evidence>
<reference evidence="11 12" key="1">
    <citation type="submission" date="2024-10" db="EMBL/GenBank/DDBJ databases">
        <title>Updated reference genomes for cyclostephanoid diatoms.</title>
        <authorList>
            <person name="Roberts W.R."/>
            <person name="Alverson A.J."/>
        </authorList>
    </citation>
    <scope>NUCLEOTIDE SEQUENCE [LARGE SCALE GENOMIC DNA]</scope>
    <source>
        <strain evidence="11 12">AJA010-31</strain>
    </source>
</reference>